<accession>A0A370HJ36</accession>
<dbReference type="Proteomes" id="UP000254925">
    <property type="component" value="Unassembled WGS sequence"/>
</dbReference>
<proteinExistence type="predicted"/>
<gene>
    <name evidence="1" type="ORF">DES45_106289</name>
</gene>
<comment type="caution">
    <text evidence="1">The sequence shown here is derived from an EMBL/GenBank/DDBJ whole genome shotgun (WGS) entry which is preliminary data.</text>
</comment>
<evidence type="ECO:0000313" key="1">
    <source>
        <dbReference type="EMBL" id="RDI57975.1"/>
    </source>
</evidence>
<keyword evidence="2" id="KW-1185">Reference proteome</keyword>
<dbReference type="AlphaFoldDB" id="A0A370HJ36"/>
<organism evidence="1 2">
    <name type="scientific">Microvirga subterranea</name>
    <dbReference type="NCBI Taxonomy" id="186651"/>
    <lineage>
        <taxon>Bacteria</taxon>
        <taxon>Pseudomonadati</taxon>
        <taxon>Pseudomonadota</taxon>
        <taxon>Alphaproteobacteria</taxon>
        <taxon>Hyphomicrobiales</taxon>
        <taxon>Methylobacteriaceae</taxon>
        <taxon>Microvirga</taxon>
    </lineage>
</organism>
<sequence>MAKMVGVWMYVAPRRPTDDVNLTGAATIILTEADRRKLGDGLMTVSLRVMDDDTFSDDTVYKDDSFQLGPALLNIGPNTFGLNAIVPRSKVANSEPGWESSAELYFRVRASGSGVTTNWANSQTESVPYE</sequence>
<dbReference type="EMBL" id="QQBB01000006">
    <property type="protein sequence ID" value="RDI57975.1"/>
    <property type="molecule type" value="Genomic_DNA"/>
</dbReference>
<name>A0A370HJ36_9HYPH</name>
<evidence type="ECO:0000313" key="2">
    <source>
        <dbReference type="Proteomes" id="UP000254925"/>
    </source>
</evidence>
<protein>
    <submittedName>
        <fullName evidence="1">Uncharacterized protein</fullName>
    </submittedName>
</protein>
<dbReference type="RefSeq" id="WP_114771192.1">
    <property type="nucleotide sequence ID" value="NZ_QQBB01000006.1"/>
</dbReference>
<reference evidence="1 2" key="1">
    <citation type="submission" date="2018-07" db="EMBL/GenBank/DDBJ databases">
        <title>Genomic Encyclopedia of Type Strains, Phase IV (KMG-IV): sequencing the most valuable type-strain genomes for metagenomic binning, comparative biology and taxonomic classification.</title>
        <authorList>
            <person name="Goeker M."/>
        </authorList>
    </citation>
    <scope>NUCLEOTIDE SEQUENCE [LARGE SCALE GENOMIC DNA]</scope>
    <source>
        <strain evidence="1 2">DSM 14364</strain>
    </source>
</reference>